<evidence type="ECO:0000313" key="6">
    <source>
        <dbReference type="EMBL" id="UYQ91373.1"/>
    </source>
</evidence>
<keyword evidence="3 5" id="KW-1133">Transmembrane helix</keyword>
<dbReference type="NCBIfam" id="NF037968">
    <property type="entry name" value="SemiSWEET_2"/>
    <property type="match status" value="1"/>
</dbReference>
<evidence type="ECO:0000313" key="7">
    <source>
        <dbReference type="Proteomes" id="UP001162741"/>
    </source>
</evidence>
<dbReference type="InterPro" id="IPR006603">
    <property type="entry name" value="PQ-loop_rpt"/>
</dbReference>
<gene>
    <name evidence="6" type="ORF">MKQ68_14865</name>
</gene>
<evidence type="ECO:0000256" key="5">
    <source>
        <dbReference type="SAM" id="Phobius"/>
    </source>
</evidence>
<comment type="subcellular location">
    <subcellularLocation>
        <location evidence="1">Membrane</location>
        <topology evidence="1">Multi-pass membrane protein</topology>
    </subcellularLocation>
</comment>
<accession>A0ABY6IVH9</accession>
<protein>
    <submittedName>
        <fullName evidence="6">SemiSWEET transporter</fullName>
    </submittedName>
</protein>
<evidence type="ECO:0000256" key="2">
    <source>
        <dbReference type="ARBA" id="ARBA00022692"/>
    </source>
</evidence>
<sequence>MAELTTFIGIGAGICTAISQLPQLIKIIKEKKADDISYFMVTILLTGVTAWTWYGILQEDYPIIVTNAFSVVLDLLLLIFTIKYKNRR</sequence>
<dbReference type="Proteomes" id="UP001162741">
    <property type="component" value="Chromosome"/>
</dbReference>
<dbReference type="EMBL" id="CP107006">
    <property type="protein sequence ID" value="UYQ91373.1"/>
    <property type="molecule type" value="Genomic_DNA"/>
</dbReference>
<keyword evidence="7" id="KW-1185">Reference proteome</keyword>
<reference evidence="6" key="1">
    <citation type="submission" date="2022-10" db="EMBL/GenBank/DDBJ databases">
        <title>Chitinophaga sp. nov., isolated from soil.</title>
        <authorList>
            <person name="Jeon C.O."/>
        </authorList>
    </citation>
    <scope>NUCLEOTIDE SEQUENCE</scope>
    <source>
        <strain evidence="6">R8</strain>
    </source>
</reference>
<dbReference type="Gene3D" id="1.20.1280.290">
    <property type="match status" value="1"/>
</dbReference>
<feature type="transmembrane region" description="Helical" evidence="5">
    <location>
        <begin position="37"/>
        <end position="57"/>
    </location>
</feature>
<evidence type="ECO:0000256" key="3">
    <source>
        <dbReference type="ARBA" id="ARBA00022989"/>
    </source>
</evidence>
<dbReference type="InterPro" id="IPR047662">
    <property type="entry name" value="SemiSWEET"/>
</dbReference>
<organism evidence="6 7">
    <name type="scientific">Chitinophaga horti</name>
    <dbReference type="NCBI Taxonomy" id="2920382"/>
    <lineage>
        <taxon>Bacteria</taxon>
        <taxon>Pseudomonadati</taxon>
        <taxon>Bacteroidota</taxon>
        <taxon>Chitinophagia</taxon>
        <taxon>Chitinophagales</taxon>
        <taxon>Chitinophagaceae</taxon>
        <taxon>Chitinophaga</taxon>
    </lineage>
</organism>
<evidence type="ECO:0000256" key="4">
    <source>
        <dbReference type="ARBA" id="ARBA00023136"/>
    </source>
</evidence>
<name>A0ABY6IVH9_9BACT</name>
<keyword evidence="4 5" id="KW-0472">Membrane</keyword>
<proteinExistence type="predicted"/>
<feature type="transmembrane region" description="Helical" evidence="5">
    <location>
        <begin position="63"/>
        <end position="82"/>
    </location>
</feature>
<dbReference type="RefSeq" id="WP_264279816.1">
    <property type="nucleotide sequence ID" value="NZ_CP107006.1"/>
</dbReference>
<keyword evidence="2 5" id="KW-0812">Transmembrane</keyword>
<dbReference type="Pfam" id="PF04193">
    <property type="entry name" value="PQ-loop"/>
    <property type="match status" value="1"/>
</dbReference>
<evidence type="ECO:0000256" key="1">
    <source>
        <dbReference type="ARBA" id="ARBA00004141"/>
    </source>
</evidence>